<evidence type="ECO:0000259" key="1">
    <source>
        <dbReference type="Pfam" id="PF11001"/>
    </source>
</evidence>
<evidence type="ECO:0000313" key="2">
    <source>
        <dbReference type="EMBL" id="EAL87792.1"/>
    </source>
</evidence>
<dbReference type="VEuPathDB" id="FungiDB:Afu1g00780"/>
<dbReference type="Proteomes" id="UP000002530">
    <property type="component" value="Unassembled WGS sequence"/>
</dbReference>
<dbReference type="OrthoDB" id="4408830at2759"/>
<dbReference type="GeneID" id="3507468"/>
<dbReference type="KEGG" id="afm:AFUA_1G00780"/>
<evidence type="ECO:0000313" key="3">
    <source>
        <dbReference type="Proteomes" id="UP000002530"/>
    </source>
</evidence>
<accession>Q4WKZ0</accession>
<sequence>MAANSSRTRVPSTKRSSHENQFIGWENITLVPGSPKIFAKDSKMFYSQVNPPNCLLAVQSNAAGPLNTQQATVQYWQILTSCPQNDWRVIGEAWIELIEPDKRHLYPYSGGDKAKPKWWPRRLRHETPHHLLTNKRIILLIHILRMSGKGKITCAKLLEAAEQKAEAGKITERALTVLDEIIAIRKNEEEVETQRNHDGITATGAPDEVLNWELL</sequence>
<dbReference type="EMBL" id="AAHF01000007">
    <property type="protein sequence ID" value="EAL87792.1"/>
    <property type="molecule type" value="Genomic_DNA"/>
</dbReference>
<dbReference type="InterPro" id="IPR047092">
    <property type="entry name" value="AFUB_07903/YDR124W-like_hel"/>
</dbReference>
<dbReference type="PANTHER" id="PTHR36102">
    <property type="entry name" value="CHROMOSOME 10, WHOLE GENOME SHOTGUN SEQUENCE"/>
    <property type="match status" value="1"/>
</dbReference>
<dbReference type="HOGENOM" id="CLU_1282978_0_0_1"/>
<keyword evidence="3" id="KW-1185">Reference proteome</keyword>
<reference evidence="2 3" key="1">
    <citation type="journal article" date="2005" name="Nature">
        <title>Genomic sequence of the pathogenic and allergenic filamentous fungus Aspergillus fumigatus.</title>
        <authorList>
            <person name="Nierman W.C."/>
            <person name="Pain A."/>
            <person name="Anderson M.J."/>
            <person name="Wortman J.R."/>
            <person name="Kim H.S."/>
            <person name="Arroyo J."/>
            <person name="Berriman M."/>
            <person name="Abe K."/>
            <person name="Archer D.B."/>
            <person name="Bermejo C."/>
            <person name="Bennett J."/>
            <person name="Bowyer P."/>
            <person name="Chen D."/>
            <person name="Collins M."/>
            <person name="Coulsen R."/>
            <person name="Davies R."/>
            <person name="Dyer P.S."/>
            <person name="Farman M."/>
            <person name="Fedorova N."/>
            <person name="Fedorova N."/>
            <person name="Feldblyum T.V."/>
            <person name="Fischer R."/>
            <person name="Fosker N."/>
            <person name="Fraser A."/>
            <person name="Garcia J.L."/>
            <person name="Garcia M.J."/>
            <person name="Goble A."/>
            <person name="Goldman G.H."/>
            <person name="Gomi K."/>
            <person name="Griffith-Jones S."/>
            <person name="Gwilliam R."/>
            <person name="Haas B."/>
            <person name="Haas H."/>
            <person name="Harris D."/>
            <person name="Horiuchi H."/>
            <person name="Huang J."/>
            <person name="Humphray S."/>
            <person name="Jimenez J."/>
            <person name="Keller N."/>
            <person name="Khouri H."/>
            <person name="Kitamoto K."/>
            <person name="Kobayashi T."/>
            <person name="Konzack S."/>
            <person name="Kulkarni R."/>
            <person name="Kumagai T."/>
            <person name="Lafon A."/>
            <person name="Latge J.P."/>
            <person name="Li W."/>
            <person name="Lord A."/>
            <person name="Lu C."/>
            <person name="Majoros W.H."/>
            <person name="May G.S."/>
            <person name="Miller B.L."/>
            <person name="Mohamoud Y."/>
            <person name="Molina M."/>
            <person name="Monod M."/>
            <person name="Mouyna I."/>
            <person name="Mulligan S."/>
            <person name="Murphy L."/>
            <person name="O'Neil S."/>
            <person name="Paulsen I."/>
            <person name="Penalva M.A."/>
            <person name="Pertea M."/>
            <person name="Price C."/>
            <person name="Pritchard B.L."/>
            <person name="Quail M.A."/>
            <person name="Rabbinowitsch E."/>
            <person name="Rawlins N."/>
            <person name="Rajandream M.A."/>
            <person name="Reichard U."/>
            <person name="Renauld H."/>
            <person name="Robson G.D."/>
            <person name="Rodriguez de Cordoba S."/>
            <person name="Rodriguez-Pena J.M."/>
            <person name="Ronning C.M."/>
            <person name="Rutter S."/>
            <person name="Salzberg S.L."/>
            <person name="Sanchez M."/>
            <person name="Sanchez-Ferrero J.C."/>
            <person name="Saunders D."/>
            <person name="Seeger K."/>
            <person name="Squares R."/>
            <person name="Squares S."/>
            <person name="Takeuchi M."/>
            <person name="Tekaia F."/>
            <person name="Turner G."/>
            <person name="Vazquez de Aldana C.R."/>
            <person name="Weidman J."/>
            <person name="White O."/>
            <person name="Woodward J."/>
            <person name="Yu J.H."/>
            <person name="Fraser C."/>
            <person name="Galagan J.E."/>
            <person name="Asai K."/>
            <person name="Machida M."/>
            <person name="Hall N."/>
            <person name="Barrell B."/>
            <person name="Denning D.W."/>
        </authorList>
    </citation>
    <scope>NUCLEOTIDE SEQUENCE [LARGE SCALE GENOMIC DNA]</scope>
    <source>
        <strain evidence="2 3">Af293</strain>
    </source>
</reference>
<organism evidence="2 3">
    <name type="scientific">Aspergillus fumigatus (strain ATCC MYA-4609 / CBS 101355 / FGSC A1100 / Af293)</name>
    <name type="common">Neosartorya fumigata</name>
    <dbReference type="NCBI Taxonomy" id="330879"/>
    <lineage>
        <taxon>Eukaryota</taxon>
        <taxon>Fungi</taxon>
        <taxon>Dikarya</taxon>
        <taxon>Ascomycota</taxon>
        <taxon>Pezizomycotina</taxon>
        <taxon>Eurotiomycetes</taxon>
        <taxon>Eurotiomycetidae</taxon>
        <taxon>Eurotiales</taxon>
        <taxon>Aspergillaceae</taxon>
        <taxon>Aspergillus</taxon>
        <taxon>Aspergillus subgen. Fumigati</taxon>
    </lineage>
</organism>
<comment type="caution">
    <text evidence="2">The sequence shown here is derived from an EMBL/GenBank/DDBJ whole genome shotgun (WGS) entry which is preliminary data.</text>
</comment>
<dbReference type="Pfam" id="PF11001">
    <property type="entry name" value="AFUB_07903_YDR124W_hel"/>
    <property type="match status" value="1"/>
</dbReference>
<dbReference type="InterPro" id="IPR021264">
    <property type="entry name" value="AFUB_079030/YDR124W-like"/>
</dbReference>
<proteinExistence type="predicted"/>
<name>Q4WKZ0_ASPFU</name>
<dbReference type="STRING" id="330879.Q4WKZ0"/>
<gene>
    <name evidence="2" type="ORF">AFUA_1G00780</name>
</gene>
<feature type="domain" description="Subtelomeric hrmA-associated cluster protein AFUB-079030/YDR124W-like helical bundle" evidence="1">
    <location>
        <begin position="67"/>
        <end position="186"/>
    </location>
</feature>
<dbReference type="InParanoid" id="Q4WKZ0"/>
<protein>
    <recommendedName>
        <fullName evidence="1">Subtelomeric hrmA-associated cluster protein AFUB-079030/YDR124W-like helical bundle domain-containing protein</fullName>
    </recommendedName>
</protein>
<dbReference type="PANTHER" id="PTHR36102:SF1">
    <property type="entry name" value="YDR124W-LIKE HELICAL BUNDLE DOMAIN-CONTAINING PROTEIN"/>
    <property type="match status" value="1"/>
</dbReference>
<dbReference type="AlphaFoldDB" id="Q4WKZ0"/>
<dbReference type="RefSeq" id="XP_749830.1">
    <property type="nucleotide sequence ID" value="XM_744737.1"/>
</dbReference>